<dbReference type="Proteomes" id="UP001159363">
    <property type="component" value="Chromosome 5"/>
</dbReference>
<evidence type="ECO:0000313" key="2">
    <source>
        <dbReference type="EMBL" id="KAJ8880550.1"/>
    </source>
</evidence>
<accession>A0ABQ9H8D7</accession>
<sequence length="544" mass="59248">MTNLNGGRGGRAASPLAFHQGEPGSIPGWVTGFPHARIVPDDAVVRWAFLGDLPTWGSVDSVLTPHSSAVKIRGEKLGSSLPEPRRILFSLPITLQSFGKFLNILAAGMSRKVLMGCCVEMKGEKHTNFRSALNTKSHPNFSTSQSTPLMSPAFDLRIASTTVRSRLDDNDELCTRRSDIREVEPQQDFRKVCSSSELIIVIKARLYRGLWCLAFSSVSLQSIPGPTSQLDKELNFAPSLTSLVSVRVSLSSSHQLSSEPVETKDREVGTAEVNRDNRKAHRNVRHISHKQRESGRDYVGTITRLTVVGGESSSNHCTNGAPRNAGKASGNCGRVNISHSALVGTEPAIQARRLAALTPRIFSPYIAFYPSWRELLTHCQSTRGECEGGGKWNVTVTTAGHRELPPRFLRVDIRGGVSSENRCQIVAADVTHTWSGEIRASLNIEFFRTDASKARRAWGSAIPEKTRRLEASSGTIPTLEGPGEAPPGNEPGSPNESGEGSDGCLSQKGYPRWHEKPLPSLISDVWGGYCSQMINQAAGVRFHP</sequence>
<proteinExistence type="predicted"/>
<protein>
    <submittedName>
        <fullName evidence="2">Uncharacterized protein</fullName>
    </submittedName>
</protein>
<feature type="region of interest" description="Disordered" evidence="1">
    <location>
        <begin position="464"/>
        <end position="511"/>
    </location>
</feature>
<feature type="region of interest" description="Disordered" evidence="1">
    <location>
        <begin position="257"/>
        <end position="279"/>
    </location>
</feature>
<dbReference type="EMBL" id="JARBHB010000006">
    <property type="protein sequence ID" value="KAJ8880550.1"/>
    <property type="molecule type" value="Genomic_DNA"/>
</dbReference>
<comment type="caution">
    <text evidence="2">The sequence shown here is derived from an EMBL/GenBank/DDBJ whole genome shotgun (WGS) entry which is preliminary data.</text>
</comment>
<reference evidence="2 3" key="1">
    <citation type="submission" date="2023-02" db="EMBL/GenBank/DDBJ databases">
        <title>LHISI_Scaffold_Assembly.</title>
        <authorList>
            <person name="Stuart O.P."/>
            <person name="Cleave R."/>
            <person name="Magrath M.J.L."/>
            <person name="Mikheyev A.S."/>
        </authorList>
    </citation>
    <scope>NUCLEOTIDE SEQUENCE [LARGE SCALE GENOMIC DNA]</scope>
    <source>
        <strain evidence="2">Daus_M_001</strain>
        <tissue evidence="2">Leg muscle</tissue>
    </source>
</reference>
<evidence type="ECO:0000256" key="1">
    <source>
        <dbReference type="SAM" id="MobiDB-lite"/>
    </source>
</evidence>
<organism evidence="2 3">
    <name type="scientific">Dryococelus australis</name>
    <dbReference type="NCBI Taxonomy" id="614101"/>
    <lineage>
        <taxon>Eukaryota</taxon>
        <taxon>Metazoa</taxon>
        <taxon>Ecdysozoa</taxon>
        <taxon>Arthropoda</taxon>
        <taxon>Hexapoda</taxon>
        <taxon>Insecta</taxon>
        <taxon>Pterygota</taxon>
        <taxon>Neoptera</taxon>
        <taxon>Polyneoptera</taxon>
        <taxon>Phasmatodea</taxon>
        <taxon>Verophasmatodea</taxon>
        <taxon>Anareolatae</taxon>
        <taxon>Phasmatidae</taxon>
        <taxon>Eurycanthinae</taxon>
        <taxon>Dryococelus</taxon>
    </lineage>
</organism>
<gene>
    <name evidence="2" type="ORF">PR048_017020</name>
</gene>
<evidence type="ECO:0000313" key="3">
    <source>
        <dbReference type="Proteomes" id="UP001159363"/>
    </source>
</evidence>
<name>A0ABQ9H8D7_9NEOP</name>
<keyword evidence="3" id="KW-1185">Reference proteome</keyword>
<feature type="compositionally biased region" description="Basic and acidic residues" evidence="1">
    <location>
        <begin position="261"/>
        <end position="277"/>
    </location>
</feature>